<dbReference type="EMBL" id="JAVRQU010000010">
    <property type="protein sequence ID" value="KAK5698131.1"/>
    <property type="molecule type" value="Genomic_DNA"/>
</dbReference>
<feature type="region of interest" description="Disordered" evidence="1">
    <location>
        <begin position="1"/>
        <end position="25"/>
    </location>
</feature>
<gene>
    <name evidence="2" type="ORF">LTR97_007091</name>
</gene>
<accession>A0AAN7WFK6</accession>
<dbReference type="Proteomes" id="UP001310594">
    <property type="component" value="Unassembled WGS sequence"/>
</dbReference>
<dbReference type="AlphaFoldDB" id="A0AAN7WFK6"/>
<comment type="caution">
    <text evidence="2">The sequence shown here is derived from an EMBL/GenBank/DDBJ whole genome shotgun (WGS) entry which is preliminary data.</text>
</comment>
<evidence type="ECO:0000256" key="1">
    <source>
        <dbReference type="SAM" id="MobiDB-lite"/>
    </source>
</evidence>
<protein>
    <submittedName>
        <fullName evidence="2">Uncharacterized protein</fullName>
    </submittedName>
</protein>
<organism evidence="2 3">
    <name type="scientific">Elasticomyces elasticus</name>
    <dbReference type="NCBI Taxonomy" id="574655"/>
    <lineage>
        <taxon>Eukaryota</taxon>
        <taxon>Fungi</taxon>
        <taxon>Dikarya</taxon>
        <taxon>Ascomycota</taxon>
        <taxon>Pezizomycotina</taxon>
        <taxon>Dothideomycetes</taxon>
        <taxon>Dothideomycetidae</taxon>
        <taxon>Mycosphaerellales</taxon>
        <taxon>Teratosphaeriaceae</taxon>
        <taxon>Elasticomyces</taxon>
    </lineage>
</organism>
<reference evidence="2" key="1">
    <citation type="submission" date="2023-08" db="EMBL/GenBank/DDBJ databases">
        <title>Black Yeasts Isolated from many extreme environments.</title>
        <authorList>
            <person name="Coleine C."/>
            <person name="Stajich J.E."/>
            <person name="Selbmann L."/>
        </authorList>
    </citation>
    <scope>NUCLEOTIDE SEQUENCE</scope>
    <source>
        <strain evidence="2">CCFEE 5810</strain>
    </source>
</reference>
<sequence length="133" mass="14982">MSSSAKTAPMRLAKPSSKASKWNPPQAKTTDILMTLPAELRNSVYDMVFTNDSSWVIIHPARQIRASNHGEIEPAWREPALLQLSKTYRNEASTMYYKSNDFNVEVNLAELPHACKRLRGIVERCGTTAFKSL</sequence>
<proteinExistence type="predicted"/>
<evidence type="ECO:0000313" key="2">
    <source>
        <dbReference type="EMBL" id="KAK5698131.1"/>
    </source>
</evidence>
<name>A0AAN7WFK6_9PEZI</name>
<evidence type="ECO:0000313" key="3">
    <source>
        <dbReference type="Proteomes" id="UP001310594"/>
    </source>
</evidence>